<keyword evidence="2" id="KW-1185">Reference proteome</keyword>
<sequence length="127" mass="14490">MSYVLTSRTQYHVELLQQLQQRLQKASEVVPAATLEALEEIIVALQHQQPHAHELGQDWLSTLATHQPQLVPAIERDLFWFFGGSCLHTLTDEEIESFQQLDEQADEAEQAGQPFDRTAVRKALLSR</sequence>
<dbReference type="InterPro" id="IPR048156">
    <property type="entry name" value="PA2817-like"/>
</dbReference>
<dbReference type="EMBL" id="CP022530">
    <property type="protein sequence ID" value="ASP39585.1"/>
    <property type="molecule type" value="Genomic_DNA"/>
</dbReference>
<organism evidence="1 2">
    <name type="scientific">Bacterioplanes sanyensis</name>
    <dbReference type="NCBI Taxonomy" id="1249553"/>
    <lineage>
        <taxon>Bacteria</taxon>
        <taxon>Pseudomonadati</taxon>
        <taxon>Pseudomonadota</taxon>
        <taxon>Gammaproteobacteria</taxon>
        <taxon>Oceanospirillales</taxon>
        <taxon>Oceanospirillaceae</taxon>
        <taxon>Bacterioplanes</taxon>
    </lineage>
</organism>
<dbReference type="OrthoDB" id="6088965at2"/>
<accession>A0A222FKM7</accession>
<name>A0A222FKM7_9GAMM</name>
<proteinExistence type="predicted"/>
<protein>
    <submittedName>
        <fullName evidence="1">Dehydrogenase</fullName>
    </submittedName>
</protein>
<dbReference type="NCBIfam" id="NF041512">
    <property type="entry name" value="PA2817_fam"/>
    <property type="match status" value="1"/>
</dbReference>
<reference evidence="1 2" key="1">
    <citation type="submission" date="2017-07" db="EMBL/GenBank/DDBJ databases">
        <title>Annotated genome sequence of Bacterioplanes sanyensis isolated from Red Sea.</title>
        <authorList>
            <person name="Rehman Z.U."/>
        </authorList>
    </citation>
    <scope>NUCLEOTIDE SEQUENCE [LARGE SCALE GENOMIC DNA]</scope>
    <source>
        <strain evidence="1 2">NV9</strain>
    </source>
</reference>
<dbReference type="RefSeq" id="WP_094060763.1">
    <property type="nucleotide sequence ID" value="NZ_CP022530.1"/>
</dbReference>
<evidence type="ECO:0000313" key="1">
    <source>
        <dbReference type="EMBL" id="ASP39585.1"/>
    </source>
</evidence>
<evidence type="ECO:0000313" key="2">
    <source>
        <dbReference type="Proteomes" id="UP000202440"/>
    </source>
</evidence>
<dbReference type="Proteomes" id="UP000202440">
    <property type="component" value="Chromosome"/>
</dbReference>
<dbReference type="KEGG" id="bsan:CHH28_13285"/>
<gene>
    <name evidence="1" type="ORF">CHH28_13285</name>
</gene>
<dbReference type="AlphaFoldDB" id="A0A222FKM7"/>